<reference evidence="4 5" key="1">
    <citation type="journal article" date="2023" name="Plant Biotechnol. J.">
        <title>Chromosome-level wild Hevea brasiliensis genome provides new tools for genomic-assisted breeding and valuable loci to elevate rubber yield.</title>
        <authorList>
            <person name="Cheng H."/>
            <person name="Song X."/>
            <person name="Hu Y."/>
            <person name="Wu T."/>
            <person name="Yang Q."/>
            <person name="An Z."/>
            <person name="Feng S."/>
            <person name="Deng Z."/>
            <person name="Wu W."/>
            <person name="Zeng X."/>
            <person name="Tu M."/>
            <person name="Wang X."/>
            <person name="Huang H."/>
        </authorList>
    </citation>
    <scope>NUCLEOTIDE SEQUENCE [LARGE SCALE GENOMIC DNA]</scope>
    <source>
        <strain evidence="4">MT/VB/25A 57/8</strain>
    </source>
</reference>
<evidence type="ECO:0000256" key="2">
    <source>
        <dbReference type="ARBA" id="ARBA00023004"/>
    </source>
</evidence>
<dbReference type="SUPFAM" id="SSF51197">
    <property type="entry name" value="Clavaminate synthase-like"/>
    <property type="match status" value="1"/>
</dbReference>
<gene>
    <name evidence="4" type="ORF">P3X46_034591</name>
</gene>
<keyword evidence="1" id="KW-0479">Metal-binding</keyword>
<keyword evidence="5" id="KW-1185">Reference proteome</keyword>
<protein>
    <recommendedName>
        <fullName evidence="3">Non-haem dioxygenase N-terminal domain-containing protein</fullName>
    </recommendedName>
</protein>
<evidence type="ECO:0000313" key="5">
    <source>
        <dbReference type="Proteomes" id="UP001174677"/>
    </source>
</evidence>
<dbReference type="PANTHER" id="PTHR47990">
    <property type="entry name" value="2-OXOGLUTARATE (2OG) AND FE(II)-DEPENDENT OXYGENASE SUPERFAMILY PROTEIN-RELATED"/>
    <property type="match status" value="1"/>
</dbReference>
<organism evidence="4 5">
    <name type="scientific">Hevea brasiliensis</name>
    <name type="common">Para rubber tree</name>
    <name type="synonym">Siphonia brasiliensis</name>
    <dbReference type="NCBI Taxonomy" id="3981"/>
    <lineage>
        <taxon>Eukaryota</taxon>
        <taxon>Viridiplantae</taxon>
        <taxon>Streptophyta</taxon>
        <taxon>Embryophyta</taxon>
        <taxon>Tracheophyta</taxon>
        <taxon>Spermatophyta</taxon>
        <taxon>Magnoliopsida</taxon>
        <taxon>eudicotyledons</taxon>
        <taxon>Gunneridae</taxon>
        <taxon>Pentapetalae</taxon>
        <taxon>rosids</taxon>
        <taxon>fabids</taxon>
        <taxon>Malpighiales</taxon>
        <taxon>Euphorbiaceae</taxon>
        <taxon>Crotonoideae</taxon>
        <taxon>Micrandreae</taxon>
        <taxon>Hevea</taxon>
    </lineage>
</organism>
<dbReference type="EMBL" id="JARPOI010000425">
    <property type="protein sequence ID" value="KAJ9128706.1"/>
    <property type="molecule type" value="Genomic_DNA"/>
</dbReference>
<proteinExistence type="predicted"/>
<dbReference type="InterPro" id="IPR050231">
    <property type="entry name" value="Iron_ascorbate_oxido_reductase"/>
</dbReference>
<dbReference type="Gene3D" id="2.60.120.330">
    <property type="entry name" value="B-lactam Antibiotic, Isopenicillin N Synthase, Chain"/>
    <property type="match status" value="2"/>
</dbReference>
<feature type="domain" description="Non-haem dioxygenase N-terminal" evidence="3">
    <location>
        <begin position="29"/>
        <end position="99"/>
    </location>
</feature>
<dbReference type="InterPro" id="IPR026992">
    <property type="entry name" value="DIOX_N"/>
</dbReference>
<dbReference type="InterPro" id="IPR027443">
    <property type="entry name" value="IPNS-like_sf"/>
</dbReference>
<evidence type="ECO:0000259" key="3">
    <source>
        <dbReference type="Pfam" id="PF14226"/>
    </source>
</evidence>
<evidence type="ECO:0000256" key="1">
    <source>
        <dbReference type="ARBA" id="ARBA00022723"/>
    </source>
</evidence>
<name>A0ABQ9KAM2_HEVBR</name>
<keyword evidence="2" id="KW-0408">Iron</keyword>
<sequence length="233" mass="26157">MYDETCLLHSNGCSFYTTKDSFSGEDEAIPVLDSSKLVFSDPGLWSLAVQDLGRACIDYGCFIVTNHGIPDTVIKGIIDKIFEFFDLPEDDKRKWSKGNINHVSREFVKMAVHPTFHCPSNPPELGIELLGKISTALDIEKKMNLKSGYNFFTVLTNGKYKSALHRVVVNNEVRRATLPLLLGPSLDTVVSPAPEFTGDGRPPAYLGITYKQYLEYNNFHFIDVKSCLNQIRL</sequence>
<comment type="caution">
    <text evidence="4">The sequence shown here is derived from an EMBL/GenBank/DDBJ whole genome shotgun (WGS) entry which is preliminary data.</text>
</comment>
<dbReference type="Proteomes" id="UP001174677">
    <property type="component" value="Unassembled WGS sequence"/>
</dbReference>
<accession>A0ABQ9KAM2</accession>
<evidence type="ECO:0000313" key="4">
    <source>
        <dbReference type="EMBL" id="KAJ9128706.1"/>
    </source>
</evidence>
<dbReference type="Pfam" id="PF14226">
    <property type="entry name" value="DIOX_N"/>
    <property type="match status" value="1"/>
</dbReference>